<dbReference type="Gene3D" id="3.90.1410.10">
    <property type="entry name" value="set domain protein methyltransferase, domain 1"/>
    <property type="match status" value="1"/>
</dbReference>
<dbReference type="InterPro" id="IPR015353">
    <property type="entry name" value="Rubisco_LSMT_subst-bd"/>
</dbReference>
<proteinExistence type="predicted"/>
<dbReference type="InterPro" id="IPR046341">
    <property type="entry name" value="SET_dom_sf"/>
</dbReference>
<accession>A0A7S0P1K3</accession>
<dbReference type="PROSITE" id="PS50280">
    <property type="entry name" value="SET"/>
    <property type="match status" value="1"/>
</dbReference>
<dbReference type="InterPro" id="IPR001214">
    <property type="entry name" value="SET_dom"/>
</dbReference>
<reference evidence="3" key="1">
    <citation type="submission" date="2021-01" db="EMBL/GenBank/DDBJ databases">
        <authorList>
            <person name="Corre E."/>
            <person name="Pelletier E."/>
            <person name="Niang G."/>
            <person name="Scheremetjew M."/>
            <person name="Finn R."/>
            <person name="Kale V."/>
            <person name="Holt S."/>
            <person name="Cochrane G."/>
            <person name="Meng A."/>
            <person name="Brown T."/>
            <person name="Cohen L."/>
        </authorList>
    </citation>
    <scope>NUCLEOTIDE SEQUENCE</scope>
    <source>
        <strain evidence="3">RCC1130</strain>
    </source>
</reference>
<name>A0A7S0P1K3_9EUKA</name>
<evidence type="ECO:0000256" key="1">
    <source>
        <dbReference type="SAM" id="MobiDB-lite"/>
    </source>
</evidence>
<sequence>MAWETPLSALLTKHGALVGAISVECAGPTNPVATGSAMTAAPRISGGRGVRAAQRLSAGDELLRVPSSCLLCGAEPEAVCVQLLHERARLDASPFFEYIRTLPVAYSTPLGWCEAQLQLLQCDRFIGRVKRERAELARRFARLEAQGALPRGSSLDDFTWAVGTVLSRSAFLPLEALPLEPTHDASASGGGGEDGGDCGGGGGRTAGDPPQNLERPTRVDHECANDSVDGEARLWRHGGLCLVPLGDMFNHSALSTARAVYDEASDCYVYIAGDDTKAGDEVFLNYGAHDDETLLLLYGFVPAENPLSRRVLGSSGAQALLLCDDDLRWLRRHALLSEWSVSANGPSFGLLAALRLLHASAAERERGAALSILEGERVSERCEVRALEHVIALIDVMAAEFGTTLDEDLRQRVDEQQVDGGCEGSTLRARPDCGNDDGGMTQTGCSATVSSAPAASRKRARTTCGPSGSADEMGLDLGITRAALPSYKQPRPRTLDRQPVLNEQPVVQSAASLAFAFRIAQKRTLRAARDAASQSLEHCKLKVRNAFE</sequence>
<organism evidence="3">
    <name type="scientific">Calcidiscus leptoporus</name>
    <dbReference type="NCBI Taxonomy" id="127549"/>
    <lineage>
        <taxon>Eukaryota</taxon>
        <taxon>Haptista</taxon>
        <taxon>Haptophyta</taxon>
        <taxon>Prymnesiophyceae</taxon>
        <taxon>Coccolithales</taxon>
        <taxon>Calcidiscaceae</taxon>
        <taxon>Calcidiscus</taxon>
    </lineage>
</organism>
<dbReference type="InterPro" id="IPR050600">
    <property type="entry name" value="SETD3_SETD6_MTase"/>
</dbReference>
<feature type="domain" description="SET" evidence="2">
    <location>
        <begin position="30"/>
        <end position="287"/>
    </location>
</feature>
<dbReference type="CDD" id="cd10527">
    <property type="entry name" value="SET_LSMT"/>
    <property type="match status" value="1"/>
</dbReference>
<dbReference type="GO" id="GO:0016279">
    <property type="term" value="F:protein-lysine N-methyltransferase activity"/>
    <property type="evidence" value="ECO:0007669"/>
    <property type="project" value="TreeGrafter"/>
</dbReference>
<dbReference type="SUPFAM" id="SSF82199">
    <property type="entry name" value="SET domain"/>
    <property type="match status" value="1"/>
</dbReference>
<gene>
    <name evidence="3" type="ORF">CLEP1334_LOCUS22006</name>
</gene>
<evidence type="ECO:0000259" key="2">
    <source>
        <dbReference type="PROSITE" id="PS50280"/>
    </source>
</evidence>
<feature type="region of interest" description="Disordered" evidence="1">
    <location>
        <begin position="182"/>
        <end position="219"/>
    </location>
</feature>
<protein>
    <recommendedName>
        <fullName evidence="2">SET domain-containing protein</fullName>
    </recommendedName>
</protein>
<dbReference type="Pfam" id="PF09273">
    <property type="entry name" value="Rubis-subs-bind"/>
    <property type="match status" value="1"/>
</dbReference>
<dbReference type="PANTHER" id="PTHR13271">
    <property type="entry name" value="UNCHARACTERIZED PUTATIVE METHYLTRANSFERASE"/>
    <property type="match status" value="1"/>
</dbReference>
<feature type="compositionally biased region" description="Gly residues" evidence="1">
    <location>
        <begin position="188"/>
        <end position="205"/>
    </location>
</feature>
<dbReference type="Pfam" id="PF00856">
    <property type="entry name" value="SET"/>
    <property type="match status" value="1"/>
</dbReference>
<dbReference type="PANTHER" id="PTHR13271:SF151">
    <property type="entry name" value="SET DOMAIN-CONTAINING PROTEIN 4"/>
    <property type="match status" value="1"/>
</dbReference>
<dbReference type="AlphaFoldDB" id="A0A7S0P1K3"/>
<evidence type="ECO:0000313" key="3">
    <source>
        <dbReference type="EMBL" id="CAD8546716.1"/>
    </source>
</evidence>
<dbReference type="EMBL" id="HBER01043728">
    <property type="protein sequence ID" value="CAD8546716.1"/>
    <property type="molecule type" value="Transcribed_RNA"/>
</dbReference>